<evidence type="ECO:0008006" key="5">
    <source>
        <dbReference type="Google" id="ProtNLM"/>
    </source>
</evidence>
<dbReference type="PANTHER" id="PTHR34598">
    <property type="entry name" value="BLL6449 PROTEIN"/>
    <property type="match status" value="1"/>
</dbReference>
<proteinExistence type="inferred from homology"/>
<evidence type="ECO:0000256" key="2">
    <source>
        <dbReference type="ARBA" id="ARBA00023604"/>
    </source>
</evidence>
<name>A0A1S8B6S8_9PEZI</name>
<evidence type="ECO:0000313" key="4">
    <source>
        <dbReference type="Proteomes" id="UP000190776"/>
    </source>
</evidence>
<organism evidence="3 4">
    <name type="scientific">Diplodia seriata</name>
    <dbReference type="NCBI Taxonomy" id="420778"/>
    <lineage>
        <taxon>Eukaryota</taxon>
        <taxon>Fungi</taxon>
        <taxon>Dikarya</taxon>
        <taxon>Ascomycota</taxon>
        <taxon>Pezizomycotina</taxon>
        <taxon>Dothideomycetes</taxon>
        <taxon>Dothideomycetes incertae sedis</taxon>
        <taxon>Botryosphaeriales</taxon>
        <taxon>Botryosphaeriaceae</taxon>
        <taxon>Diplodia</taxon>
    </lineage>
</organism>
<gene>
    <name evidence="3" type="ORF">BK809_0004477</name>
</gene>
<dbReference type="PANTHER" id="PTHR34598:SF3">
    <property type="entry name" value="OXIDOREDUCTASE AN1597"/>
    <property type="match status" value="1"/>
</dbReference>
<dbReference type="GO" id="GO:0016491">
    <property type="term" value="F:oxidoreductase activity"/>
    <property type="evidence" value="ECO:0007669"/>
    <property type="project" value="UniProtKB-KW"/>
</dbReference>
<comment type="similarity">
    <text evidence="2">Belongs to the asaB hydroxylase/desaturase family.</text>
</comment>
<dbReference type="InterPro" id="IPR044053">
    <property type="entry name" value="AsaB-like"/>
</dbReference>
<accession>A0A1S8B6S8</accession>
<dbReference type="EMBL" id="MSZU01000111">
    <property type="protein sequence ID" value="OMP83096.1"/>
    <property type="molecule type" value="Genomic_DNA"/>
</dbReference>
<keyword evidence="1" id="KW-0560">Oxidoreductase</keyword>
<evidence type="ECO:0000256" key="1">
    <source>
        <dbReference type="ARBA" id="ARBA00023002"/>
    </source>
</evidence>
<protein>
    <recommendedName>
        <fullName evidence="5">Methyltransferase</fullName>
    </recommendedName>
</protein>
<dbReference type="Proteomes" id="UP000190776">
    <property type="component" value="Unassembled WGS sequence"/>
</dbReference>
<dbReference type="OrthoDB" id="412788at2759"/>
<evidence type="ECO:0000313" key="3">
    <source>
        <dbReference type="EMBL" id="OMP83096.1"/>
    </source>
</evidence>
<comment type="caution">
    <text evidence="3">The sequence shown here is derived from an EMBL/GenBank/DDBJ whole genome shotgun (WGS) entry which is preliminary data.</text>
</comment>
<dbReference type="STRING" id="420778.A0A1S8B6S8"/>
<reference evidence="3 4" key="1">
    <citation type="submission" date="2017-01" db="EMBL/GenBank/DDBJ databases">
        <title>Draft genome sequence of Diplodia seriata F98.1, a fungal species involved in grapevine trunk diseases.</title>
        <authorList>
            <person name="Robert-Siegwald G."/>
            <person name="Vallet J."/>
            <person name="Abou-Mansour E."/>
            <person name="Xu J."/>
            <person name="Rey P."/>
            <person name="Bertsch C."/>
            <person name="Rego C."/>
            <person name="Larignon P."/>
            <person name="Fontaine F."/>
            <person name="Lebrun M.-H."/>
        </authorList>
    </citation>
    <scope>NUCLEOTIDE SEQUENCE [LARGE SCALE GENOMIC DNA]</scope>
    <source>
        <strain evidence="3 4">F98.1</strain>
    </source>
</reference>
<dbReference type="AlphaFoldDB" id="A0A1S8B6S8"/>
<sequence>MAVNKQTAGGADVQTHTHFLQRDALYDEEKPYSLRYTPPAGFPRANIKLERHGIRVRDVRPAKDDLSFERDGFEVIDFSSQMKYQDWDDDSKIKSVYLREVADRLRKALGACHVQIFEHTVGMAPNIDTTVPWALNMVRSLNPEKAEEIIKHRIQCVKWVIPINWPGAVLTKVSVWKPLVGPVRDWPLAMCEPGTMDVHRDLEPCDLVYPDYVVENQQVYFSDAFRWLYLSDQQPNEAWIFLQSDTDPSGKPVAHTAFPMPSSHENTGPRESIEVRALVYYGGF</sequence>
<dbReference type="NCBIfam" id="NF041278">
    <property type="entry name" value="CmcJ_NvfI_EfuI"/>
    <property type="match status" value="1"/>
</dbReference>